<dbReference type="eggNOG" id="COG1677">
    <property type="taxonomic scope" value="Bacteria"/>
</dbReference>
<dbReference type="STRING" id="215743.ROSMUCSMR3_03188"/>
<evidence type="ECO:0000313" key="8">
    <source>
        <dbReference type="Proteomes" id="UP000030021"/>
    </source>
</evidence>
<comment type="caution">
    <text evidence="7">The sequence shown here is derived from an EMBL/GenBank/DDBJ whole genome shotgun (WGS) entry which is preliminary data.</text>
</comment>
<evidence type="ECO:0000256" key="6">
    <source>
        <dbReference type="SAM" id="MobiDB-lite"/>
    </source>
</evidence>
<dbReference type="PATRIC" id="fig|1288298.3.peg.2515"/>
<dbReference type="HOGENOM" id="CLU_147249_0_0_5"/>
<feature type="compositionally biased region" description="Polar residues" evidence="6">
    <location>
        <begin position="1"/>
        <end position="11"/>
    </location>
</feature>
<gene>
    <name evidence="4" type="primary">fliE</name>
    <name evidence="7" type="ORF">rosmuc_02502</name>
</gene>
<organism evidence="7 8">
    <name type="scientific">Roseovarius mucosus DSM 17069</name>
    <dbReference type="NCBI Taxonomy" id="1288298"/>
    <lineage>
        <taxon>Bacteria</taxon>
        <taxon>Pseudomonadati</taxon>
        <taxon>Pseudomonadota</taxon>
        <taxon>Alphaproteobacteria</taxon>
        <taxon>Rhodobacterales</taxon>
        <taxon>Roseobacteraceae</taxon>
        <taxon>Roseovarius</taxon>
    </lineage>
</organism>
<dbReference type="PRINTS" id="PR01006">
    <property type="entry name" value="FLGHOOKFLIE"/>
</dbReference>
<reference evidence="7 8" key="1">
    <citation type="submission" date="2013-01" db="EMBL/GenBank/DDBJ databases">
        <authorList>
            <person name="Fiebig A."/>
            <person name="Goeker M."/>
            <person name="Klenk H.-P.P."/>
        </authorList>
    </citation>
    <scope>NUCLEOTIDE SEQUENCE [LARGE SCALE GENOMIC DNA]</scope>
    <source>
        <strain evidence="7 8">DSM 17069</strain>
    </source>
</reference>
<dbReference type="InterPro" id="IPR001624">
    <property type="entry name" value="FliE"/>
</dbReference>
<comment type="subcellular location">
    <subcellularLocation>
        <location evidence="1 4">Bacterial flagellum basal body</location>
    </subcellularLocation>
</comment>
<evidence type="ECO:0000313" key="7">
    <source>
        <dbReference type="EMBL" id="KGM87765.1"/>
    </source>
</evidence>
<dbReference type="RefSeq" id="WP_037273767.1">
    <property type="nucleotide sequence ID" value="NZ_KN293980.1"/>
</dbReference>
<dbReference type="HAMAP" id="MF_00724">
    <property type="entry name" value="FliE"/>
    <property type="match status" value="1"/>
</dbReference>
<dbReference type="OrthoDB" id="8909229at2"/>
<evidence type="ECO:0000256" key="5">
    <source>
        <dbReference type="NCBIfam" id="TIGR00205"/>
    </source>
</evidence>
<comment type="similarity">
    <text evidence="2 4">Belongs to the FliE family.</text>
</comment>
<dbReference type="Proteomes" id="UP000030021">
    <property type="component" value="Unassembled WGS sequence"/>
</dbReference>
<dbReference type="NCBIfam" id="TIGR00205">
    <property type="entry name" value="fliE"/>
    <property type="match status" value="1"/>
</dbReference>
<keyword evidence="7" id="KW-0969">Cilium</keyword>
<proteinExistence type="inferred from homology"/>
<sequence length="108" mass="11515">MSLTGISSSVSMMHASQAASRPDPIQRPTAMADAQGPGFAERLGKAVESVNAQQGKAAQAARDFETGRTENLAAVMVEQQVASLGFQMTMQVRNKALTAYRDIMNMPV</sequence>
<dbReference type="Pfam" id="PF02049">
    <property type="entry name" value="FliE"/>
    <property type="match status" value="1"/>
</dbReference>
<feature type="region of interest" description="Disordered" evidence="6">
    <location>
        <begin position="1"/>
        <end position="36"/>
    </location>
</feature>
<dbReference type="GO" id="GO:0005198">
    <property type="term" value="F:structural molecule activity"/>
    <property type="evidence" value="ECO:0007669"/>
    <property type="project" value="UniProtKB-UniRule"/>
</dbReference>
<dbReference type="PANTHER" id="PTHR34653">
    <property type="match status" value="1"/>
</dbReference>
<accession>A0A0A0HKN8</accession>
<dbReference type="EMBL" id="AONH01000013">
    <property type="protein sequence ID" value="KGM87765.1"/>
    <property type="molecule type" value="Genomic_DNA"/>
</dbReference>
<dbReference type="GO" id="GO:0003774">
    <property type="term" value="F:cytoskeletal motor activity"/>
    <property type="evidence" value="ECO:0007669"/>
    <property type="project" value="InterPro"/>
</dbReference>
<dbReference type="GO" id="GO:0071973">
    <property type="term" value="P:bacterial-type flagellum-dependent cell motility"/>
    <property type="evidence" value="ECO:0007669"/>
    <property type="project" value="InterPro"/>
</dbReference>
<dbReference type="PANTHER" id="PTHR34653:SF1">
    <property type="entry name" value="FLAGELLAR HOOK-BASAL BODY COMPLEX PROTEIN FLIE"/>
    <property type="match status" value="1"/>
</dbReference>
<evidence type="ECO:0000256" key="2">
    <source>
        <dbReference type="ARBA" id="ARBA00009272"/>
    </source>
</evidence>
<evidence type="ECO:0000256" key="3">
    <source>
        <dbReference type="ARBA" id="ARBA00023143"/>
    </source>
</evidence>
<name>A0A0A0HKN8_9RHOB</name>
<dbReference type="AlphaFoldDB" id="A0A0A0HKN8"/>
<keyword evidence="7" id="KW-0966">Cell projection</keyword>
<dbReference type="GO" id="GO:0009425">
    <property type="term" value="C:bacterial-type flagellum basal body"/>
    <property type="evidence" value="ECO:0007669"/>
    <property type="project" value="UniProtKB-SubCell"/>
</dbReference>
<keyword evidence="3 4" id="KW-0975">Bacterial flagellum</keyword>
<evidence type="ECO:0000256" key="4">
    <source>
        <dbReference type="HAMAP-Rule" id="MF_00724"/>
    </source>
</evidence>
<keyword evidence="7" id="KW-0282">Flagellum</keyword>
<protein>
    <recommendedName>
        <fullName evidence="4 5">Flagellar hook-basal body complex protein FliE</fullName>
    </recommendedName>
</protein>
<evidence type="ECO:0000256" key="1">
    <source>
        <dbReference type="ARBA" id="ARBA00004117"/>
    </source>
</evidence>